<proteinExistence type="predicted"/>
<dbReference type="EMBL" id="PXZH01000007">
    <property type="protein sequence ID" value="RST88629.1"/>
    <property type="molecule type" value="Genomic_DNA"/>
</dbReference>
<protein>
    <submittedName>
        <fullName evidence="4">NADH-dependent alcohol dehydrogenase</fullName>
    </submittedName>
</protein>
<dbReference type="Gene3D" id="1.20.1090.10">
    <property type="entry name" value="Dehydroquinate synthase-like - alpha domain"/>
    <property type="match status" value="1"/>
</dbReference>
<evidence type="ECO:0000259" key="2">
    <source>
        <dbReference type="Pfam" id="PF00465"/>
    </source>
</evidence>
<dbReference type="GO" id="GO:1990002">
    <property type="term" value="F:methylglyoxal reductase (NADPH) (acetol producing) activity"/>
    <property type="evidence" value="ECO:0007669"/>
    <property type="project" value="TreeGrafter"/>
</dbReference>
<evidence type="ECO:0000313" key="5">
    <source>
        <dbReference type="Proteomes" id="UP000277864"/>
    </source>
</evidence>
<dbReference type="PROSITE" id="PS00913">
    <property type="entry name" value="ADH_IRON_1"/>
    <property type="match status" value="1"/>
</dbReference>
<evidence type="ECO:0000313" key="4">
    <source>
        <dbReference type="EMBL" id="RST88629.1"/>
    </source>
</evidence>
<dbReference type="SUPFAM" id="SSF56796">
    <property type="entry name" value="Dehydroquinate synthase-like"/>
    <property type="match status" value="1"/>
</dbReference>
<keyword evidence="5" id="KW-1185">Reference proteome</keyword>
<sequence length="394" mass="43629">MENFTFYTPTKIYFGKDQIKKLPQSIAPYGKRVLLVYGGGSIKRNGIYDQATTLLTEQGFEITELSGVEPNPRLETVEKGVKLCRDHQIEGIIAIGGGSTIDCSKAISAGVFYEGSPWDFTKDSSLITKTLPLFTVLTMAATGSEMNWGAVITNVETNEKLGIHSVLMIPKVSILDPTYTYTVPTKHTAAGSVDILSHLLENYFSQNKGAYVQDRISEGIMRTVINYAPQALKQPDNYEARANLMWSSTLALNGLTGRGKVGTWSCHPMEHELSAFYDITHGIGLAILTPRWMKYILNEDTVEQMANLAHYVWDIPVNSDNLFETAEKGIQAFYDCFVSWGIPMTLEEVGIPEDNLQLMAEKAVEHSTLATTAYVPLAVKDVRAIYENCLTQGI</sequence>
<dbReference type="PANTHER" id="PTHR43633:SF1">
    <property type="entry name" value="ALCOHOL DEHYDROGENASE YQHD"/>
    <property type="match status" value="1"/>
</dbReference>
<dbReference type="PANTHER" id="PTHR43633">
    <property type="entry name" value="ALCOHOL DEHYDROGENASE YQHD"/>
    <property type="match status" value="1"/>
</dbReference>
<feature type="domain" description="Alcohol dehydrogenase iron-type/glycerol dehydrogenase GldA" evidence="2">
    <location>
        <begin position="9"/>
        <end position="177"/>
    </location>
</feature>
<organism evidence="4 5">
    <name type="scientific">Vagococcus humatus</name>
    <dbReference type="NCBI Taxonomy" id="1889241"/>
    <lineage>
        <taxon>Bacteria</taxon>
        <taxon>Bacillati</taxon>
        <taxon>Bacillota</taxon>
        <taxon>Bacilli</taxon>
        <taxon>Lactobacillales</taxon>
        <taxon>Enterococcaceae</taxon>
        <taxon>Vagococcus</taxon>
    </lineage>
</organism>
<dbReference type="InterPro" id="IPR044731">
    <property type="entry name" value="BDH-like"/>
</dbReference>
<dbReference type="Gene3D" id="3.40.50.1970">
    <property type="match status" value="1"/>
</dbReference>
<dbReference type="GO" id="GO:1990362">
    <property type="term" value="F:butanol dehydrogenase (NAD+) activity"/>
    <property type="evidence" value="ECO:0007669"/>
    <property type="project" value="InterPro"/>
</dbReference>
<dbReference type="AlphaFoldDB" id="A0A429Z4M4"/>
<evidence type="ECO:0000256" key="1">
    <source>
        <dbReference type="ARBA" id="ARBA00023002"/>
    </source>
</evidence>
<dbReference type="OrthoDB" id="9801156at2"/>
<comment type="caution">
    <text evidence="4">The sequence shown here is derived from an EMBL/GenBank/DDBJ whole genome shotgun (WGS) entry which is preliminary data.</text>
</comment>
<dbReference type="InterPro" id="IPR018211">
    <property type="entry name" value="ADH_Fe_CS"/>
</dbReference>
<dbReference type="Pfam" id="PF00465">
    <property type="entry name" value="Fe-ADH"/>
    <property type="match status" value="1"/>
</dbReference>
<dbReference type="Pfam" id="PF25137">
    <property type="entry name" value="ADH_Fe_C"/>
    <property type="match status" value="1"/>
</dbReference>
<feature type="domain" description="Fe-containing alcohol dehydrogenase-like C-terminal" evidence="3">
    <location>
        <begin position="188"/>
        <end position="388"/>
    </location>
</feature>
<dbReference type="Proteomes" id="UP000277864">
    <property type="component" value="Unassembled WGS sequence"/>
</dbReference>
<accession>A0A429Z4M4</accession>
<reference evidence="4 5" key="1">
    <citation type="submission" date="2018-03" db="EMBL/GenBank/DDBJ databases">
        <authorList>
            <person name="Gulvik C.A."/>
        </authorList>
    </citation>
    <scope>NUCLEOTIDE SEQUENCE [LARGE SCALE GENOMIC DNA]</scope>
    <source>
        <strain evidence="4 5">JCM 31581</strain>
    </source>
</reference>
<dbReference type="InterPro" id="IPR001670">
    <property type="entry name" value="ADH_Fe/GldA"/>
</dbReference>
<evidence type="ECO:0000259" key="3">
    <source>
        <dbReference type="Pfam" id="PF25137"/>
    </source>
</evidence>
<keyword evidence="1" id="KW-0560">Oxidoreductase</keyword>
<dbReference type="GO" id="GO:0005829">
    <property type="term" value="C:cytosol"/>
    <property type="evidence" value="ECO:0007669"/>
    <property type="project" value="TreeGrafter"/>
</dbReference>
<dbReference type="InterPro" id="IPR056798">
    <property type="entry name" value="ADH_Fe_C"/>
</dbReference>
<dbReference type="PROSITE" id="PS00060">
    <property type="entry name" value="ADH_IRON_2"/>
    <property type="match status" value="1"/>
</dbReference>
<name>A0A429Z4M4_9ENTE</name>
<dbReference type="GO" id="GO:0008106">
    <property type="term" value="F:alcohol dehydrogenase (NADP+) activity"/>
    <property type="evidence" value="ECO:0007669"/>
    <property type="project" value="TreeGrafter"/>
</dbReference>
<dbReference type="RefSeq" id="WP_125943935.1">
    <property type="nucleotide sequence ID" value="NZ_PXZH01000007.1"/>
</dbReference>
<dbReference type="CDD" id="cd08187">
    <property type="entry name" value="BDH"/>
    <property type="match status" value="1"/>
</dbReference>
<dbReference type="GO" id="GO:0046872">
    <property type="term" value="F:metal ion binding"/>
    <property type="evidence" value="ECO:0007669"/>
    <property type="project" value="InterPro"/>
</dbReference>
<dbReference type="FunFam" id="3.40.50.1970:FF:000003">
    <property type="entry name" value="Alcohol dehydrogenase, iron-containing"/>
    <property type="match status" value="1"/>
</dbReference>
<gene>
    <name evidence="4" type="ORF">C7P63_09580</name>
</gene>